<evidence type="ECO:0000313" key="3">
    <source>
        <dbReference type="Proteomes" id="UP000799436"/>
    </source>
</evidence>
<keyword evidence="1" id="KW-1133">Transmembrane helix</keyword>
<evidence type="ECO:0000256" key="1">
    <source>
        <dbReference type="SAM" id="Phobius"/>
    </source>
</evidence>
<dbReference type="AlphaFoldDB" id="A0A6G1LK24"/>
<keyword evidence="3" id="KW-1185">Reference proteome</keyword>
<keyword evidence="1" id="KW-0812">Transmembrane</keyword>
<feature type="transmembrane region" description="Helical" evidence="1">
    <location>
        <begin position="23"/>
        <end position="45"/>
    </location>
</feature>
<feature type="transmembrane region" description="Helical" evidence="1">
    <location>
        <begin position="57"/>
        <end position="81"/>
    </location>
</feature>
<proteinExistence type="predicted"/>
<reference evidence="2" key="1">
    <citation type="journal article" date="2020" name="Stud. Mycol.">
        <title>101 Dothideomycetes genomes: a test case for predicting lifestyles and emergence of pathogens.</title>
        <authorList>
            <person name="Haridas S."/>
            <person name="Albert R."/>
            <person name="Binder M."/>
            <person name="Bloem J."/>
            <person name="Labutti K."/>
            <person name="Salamov A."/>
            <person name="Andreopoulos B."/>
            <person name="Baker S."/>
            <person name="Barry K."/>
            <person name="Bills G."/>
            <person name="Bluhm B."/>
            <person name="Cannon C."/>
            <person name="Castanera R."/>
            <person name="Culley D."/>
            <person name="Daum C."/>
            <person name="Ezra D."/>
            <person name="Gonzalez J."/>
            <person name="Henrissat B."/>
            <person name="Kuo A."/>
            <person name="Liang C."/>
            <person name="Lipzen A."/>
            <person name="Lutzoni F."/>
            <person name="Magnuson J."/>
            <person name="Mondo S."/>
            <person name="Nolan M."/>
            <person name="Ohm R."/>
            <person name="Pangilinan J."/>
            <person name="Park H.-J."/>
            <person name="Ramirez L."/>
            <person name="Alfaro M."/>
            <person name="Sun H."/>
            <person name="Tritt A."/>
            <person name="Yoshinaga Y."/>
            <person name="Zwiers L.-H."/>
            <person name="Turgeon B."/>
            <person name="Goodwin S."/>
            <person name="Spatafora J."/>
            <person name="Crous P."/>
            <person name="Grigoriev I."/>
        </authorList>
    </citation>
    <scope>NUCLEOTIDE SEQUENCE</scope>
    <source>
        <strain evidence="2">CBS 116005</strain>
    </source>
</reference>
<keyword evidence="1" id="KW-0472">Membrane</keyword>
<dbReference type="OrthoDB" id="6105938at2759"/>
<protein>
    <submittedName>
        <fullName evidence="2">Uncharacterized protein</fullName>
    </submittedName>
</protein>
<organism evidence="2 3">
    <name type="scientific">Teratosphaeria nubilosa</name>
    <dbReference type="NCBI Taxonomy" id="161662"/>
    <lineage>
        <taxon>Eukaryota</taxon>
        <taxon>Fungi</taxon>
        <taxon>Dikarya</taxon>
        <taxon>Ascomycota</taxon>
        <taxon>Pezizomycotina</taxon>
        <taxon>Dothideomycetes</taxon>
        <taxon>Dothideomycetidae</taxon>
        <taxon>Mycosphaerellales</taxon>
        <taxon>Teratosphaeriaceae</taxon>
        <taxon>Teratosphaeria</taxon>
    </lineage>
</organism>
<accession>A0A6G1LK24</accession>
<sequence>MQSQRRDRNLDGHVLDLHQRRKLWWANMLMLCLSIVHMGLMRLAIHVKGPNDWWQMVSMGTYLSDVCLCLSHAWGMVTLLMEIDKAWRARHVRENKCGQI</sequence>
<evidence type="ECO:0000313" key="2">
    <source>
        <dbReference type="EMBL" id="KAF2773225.1"/>
    </source>
</evidence>
<dbReference type="Proteomes" id="UP000799436">
    <property type="component" value="Unassembled WGS sequence"/>
</dbReference>
<name>A0A6G1LK24_9PEZI</name>
<gene>
    <name evidence="2" type="ORF">EJ03DRAFT_323731</name>
</gene>
<dbReference type="EMBL" id="ML995811">
    <property type="protein sequence ID" value="KAF2773225.1"/>
    <property type="molecule type" value="Genomic_DNA"/>
</dbReference>